<evidence type="ECO:0008006" key="3">
    <source>
        <dbReference type="Google" id="ProtNLM"/>
    </source>
</evidence>
<accession>A0ABM7F0R1</accession>
<evidence type="ECO:0000313" key="2">
    <source>
        <dbReference type="Proteomes" id="UP001321542"/>
    </source>
</evidence>
<evidence type="ECO:0000313" key="1">
    <source>
        <dbReference type="EMBL" id="BBC29213.1"/>
    </source>
</evidence>
<reference evidence="1 2" key="1">
    <citation type="journal article" date="2010" name="ChemBioChem">
        <title>Cloning and characterization of the biosynthetic gene cluster of 16-membered macrolide antibiotic FD-891: involvement of a dual functional cytochrome P450 monooxygenase catalyzing epoxidation and hydroxylation.</title>
        <authorList>
            <person name="Kudo F."/>
            <person name="Motegi A."/>
            <person name="Mizoue K."/>
            <person name="Eguchi T."/>
        </authorList>
    </citation>
    <scope>NUCLEOTIDE SEQUENCE [LARGE SCALE GENOMIC DNA]</scope>
    <source>
        <strain evidence="1 2">A-8890</strain>
    </source>
</reference>
<reference evidence="1 2" key="2">
    <citation type="journal article" date="2023" name="ChemBioChem">
        <title>Acyltransferase Domain Exchange between Two Independent Type I Polyketide Synthases in the Same Producer Strain of Macrolide Antibiotics.</title>
        <authorList>
            <person name="Kudo F."/>
            <person name="Kishikawa K."/>
            <person name="Tsuboi K."/>
            <person name="Kido T."/>
            <person name="Usui T."/>
            <person name="Hashimoto J."/>
            <person name="Shin-Ya K."/>
            <person name="Miyanaga A."/>
            <person name="Eguchi T."/>
        </authorList>
    </citation>
    <scope>NUCLEOTIDE SEQUENCE [LARGE SCALE GENOMIC DNA]</scope>
    <source>
        <strain evidence="1 2">A-8890</strain>
    </source>
</reference>
<protein>
    <recommendedName>
        <fullName evidence="3">HEAT repeat domain-containing protein</fullName>
    </recommendedName>
</protein>
<dbReference type="Proteomes" id="UP001321542">
    <property type="component" value="Chromosome"/>
</dbReference>
<proteinExistence type="predicted"/>
<keyword evidence="2" id="KW-1185">Reference proteome</keyword>
<sequence length="292" mass="30501">MSIPPATDWARLYHAYGRAVDVPGQLAALSGADPAVRRAARSALTGSVHHQGTRWPASAHVVAPLVALVDTPATPERGTVLHVLHAVAVGDLTDGELPFDPLRAFAAADRVRPVDEDAVLRVLFEEEDPGIETVADVADAVALHWAAEAYRAAARHTASFLAWLRDRDPSVATRAAALLAWFPKTPGLASTLTDVPYDAHGPRASANLALAHLPGPPGSGELAALTACLASTDEAVRVTAAVALARRQSVALPDEALTVLVHADEGEVAGTVPGWDRSLRGHVAVALQRLGL</sequence>
<dbReference type="EMBL" id="AP018448">
    <property type="protein sequence ID" value="BBC29213.1"/>
    <property type="molecule type" value="Genomic_DNA"/>
</dbReference>
<organism evidence="1 2">
    <name type="scientific">Streptomyces graminofaciens</name>
    <dbReference type="NCBI Taxonomy" id="68212"/>
    <lineage>
        <taxon>Bacteria</taxon>
        <taxon>Bacillati</taxon>
        <taxon>Actinomycetota</taxon>
        <taxon>Actinomycetes</taxon>
        <taxon>Kitasatosporales</taxon>
        <taxon>Streptomycetaceae</taxon>
        <taxon>Streptomyces</taxon>
    </lineage>
</organism>
<dbReference type="InterPro" id="IPR011989">
    <property type="entry name" value="ARM-like"/>
</dbReference>
<gene>
    <name evidence="1" type="ORF">SGFS_005040</name>
</gene>
<name>A0ABM7F0R1_9ACTN</name>
<dbReference type="Gene3D" id="1.25.10.10">
    <property type="entry name" value="Leucine-rich Repeat Variant"/>
    <property type="match status" value="1"/>
</dbReference>
<dbReference type="RefSeq" id="WP_286247207.1">
    <property type="nucleotide sequence ID" value="NZ_AP018448.1"/>
</dbReference>